<dbReference type="Proteomes" id="UP001163846">
    <property type="component" value="Unassembled WGS sequence"/>
</dbReference>
<reference evidence="2" key="1">
    <citation type="submission" date="2022-08" db="EMBL/GenBank/DDBJ databases">
        <authorList>
            <consortium name="DOE Joint Genome Institute"/>
            <person name="Min B."/>
            <person name="Riley R."/>
            <person name="Sierra-Patev S."/>
            <person name="Naranjo-Ortiz M."/>
            <person name="Looney B."/>
            <person name="Konkel Z."/>
            <person name="Slot J.C."/>
            <person name="Sakamoto Y."/>
            <person name="Steenwyk J.L."/>
            <person name="Rokas A."/>
            <person name="Carro J."/>
            <person name="Camarero S."/>
            <person name="Ferreira P."/>
            <person name="Molpeceres G."/>
            <person name="Ruiz-Duenas F.J."/>
            <person name="Serrano A."/>
            <person name="Henrissat B."/>
            <person name="Drula E."/>
            <person name="Hughes K.W."/>
            <person name="Mata J.L."/>
            <person name="Ishikawa N.K."/>
            <person name="Vargas-Isla R."/>
            <person name="Ushijima S."/>
            <person name="Smith C.A."/>
            <person name="Ahrendt S."/>
            <person name="Andreopoulos W."/>
            <person name="He G."/>
            <person name="Labutti K."/>
            <person name="Lipzen A."/>
            <person name="Ng V."/>
            <person name="Sandor L."/>
            <person name="Barry K."/>
            <person name="Martinez A.T."/>
            <person name="Xiao Y."/>
            <person name="Gibbons J.G."/>
            <person name="Terashima K."/>
            <person name="Hibbett D.S."/>
            <person name="Grigoriev I.V."/>
        </authorList>
    </citation>
    <scope>NUCLEOTIDE SEQUENCE</scope>
    <source>
        <strain evidence="2">TFB9207</strain>
    </source>
</reference>
<feature type="domain" description="Retrovirus-related Pol polyprotein from transposon TNT 1-94-like beta-barrel" evidence="1">
    <location>
        <begin position="52"/>
        <end position="131"/>
    </location>
</feature>
<proteinExistence type="predicted"/>
<evidence type="ECO:0000313" key="2">
    <source>
        <dbReference type="EMBL" id="KAJ3835369.1"/>
    </source>
</evidence>
<keyword evidence="3" id="KW-1185">Reference proteome</keyword>
<dbReference type="AlphaFoldDB" id="A0AA38P309"/>
<comment type="caution">
    <text evidence="2">The sequence shown here is derived from an EMBL/GenBank/DDBJ whole genome shotgun (WGS) entry which is preliminary data.</text>
</comment>
<gene>
    <name evidence="2" type="ORF">F5878DRAFT_692914</name>
</gene>
<accession>A0AA38P309</accession>
<evidence type="ECO:0000313" key="3">
    <source>
        <dbReference type="Proteomes" id="UP001163846"/>
    </source>
</evidence>
<dbReference type="Pfam" id="PF22936">
    <property type="entry name" value="Pol_BBD"/>
    <property type="match status" value="1"/>
</dbReference>
<dbReference type="EMBL" id="MU806418">
    <property type="protein sequence ID" value="KAJ3835369.1"/>
    <property type="molecule type" value="Genomic_DNA"/>
</dbReference>
<evidence type="ECO:0000259" key="1">
    <source>
        <dbReference type="Pfam" id="PF22936"/>
    </source>
</evidence>
<organism evidence="2 3">
    <name type="scientific">Lentinula raphanica</name>
    <dbReference type="NCBI Taxonomy" id="153919"/>
    <lineage>
        <taxon>Eukaryota</taxon>
        <taxon>Fungi</taxon>
        <taxon>Dikarya</taxon>
        <taxon>Basidiomycota</taxon>
        <taxon>Agaricomycotina</taxon>
        <taxon>Agaricomycetes</taxon>
        <taxon>Agaricomycetidae</taxon>
        <taxon>Agaricales</taxon>
        <taxon>Marasmiineae</taxon>
        <taxon>Omphalotaceae</taxon>
        <taxon>Lentinula</taxon>
    </lineage>
</organism>
<sequence>MSHVMLYNTQPAANQTTVDTGDGIGTVYALSATTFKAISIPRVNSAGWDCTFADSGATAHFFADRSMFRNYVEKKGLVGNSSKKGVSFEILSQGDVDVRVTHQDKVHTLTFHNALHAPSITSSLISLSILDGLGWTMSIGQGQIIFREPGGCDVFSGRLVDGLYLVEDSFKGKYPEALTARSLQLLGDKNLWHRITT</sequence>
<protein>
    <recommendedName>
        <fullName evidence="1">Retrovirus-related Pol polyprotein from transposon TNT 1-94-like beta-barrel domain-containing protein</fullName>
    </recommendedName>
</protein>
<dbReference type="InterPro" id="IPR054722">
    <property type="entry name" value="PolX-like_BBD"/>
</dbReference>
<name>A0AA38P309_9AGAR</name>